<feature type="region of interest" description="Disordered" evidence="2">
    <location>
        <begin position="252"/>
        <end position="331"/>
    </location>
</feature>
<feature type="region of interest" description="Disordered" evidence="2">
    <location>
        <begin position="138"/>
        <end position="166"/>
    </location>
</feature>
<comment type="caution">
    <text evidence="3">The sequence shown here is derived from an EMBL/GenBank/DDBJ whole genome shotgun (WGS) entry which is preliminary data.</text>
</comment>
<evidence type="ECO:0000256" key="1">
    <source>
        <dbReference type="ARBA" id="ARBA00008359"/>
    </source>
</evidence>
<dbReference type="InterPro" id="IPR018608">
    <property type="entry name" value="Gti1/Pac2"/>
</dbReference>
<dbReference type="OrthoDB" id="5319641at2759"/>
<dbReference type="Pfam" id="PF09729">
    <property type="entry name" value="Gti1_Pac2"/>
    <property type="match status" value="1"/>
</dbReference>
<keyword evidence="4" id="KW-1185">Reference proteome</keyword>
<feature type="compositionally biased region" description="Polar residues" evidence="2">
    <location>
        <begin position="379"/>
        <end position="389"/>
    </location>
</feature>
<name>A0A9P4NZZ1_9PEZI</name>
<feature type="compositionally biased region" description="Polar residues" evidence="2">
    <location>
        <begin position="273"/>
        <end position="295"/>
    </location>
</feature>
<accession>A0A9P4NZZ1</accession>
<protein>
    <submittedName>
        <fullName evidence="3">Uncharacterized protein</fullName>
    </submittedName>
</protein>
<feature type="region of interest" description="Disordered" evidence="2">
    <location>
        <begin position="379"/>
        <end position="405"/>
    </location>
</feature>
<dbReference type="GO" id="GO:0003677">
    <property type="term" value="F:DNA binding"/>
    <property type="evidence" value="ECO:0007669"/>
    <property type="project" value="TreeGrafter"/>
</dbReference>
<feature type="compositionally biased region" description="Low complexity" evidence="2">
    <location>
        <begin position="19"/>
        <end position="30"/>
    </location>
</feature>
<evidence type="ECO:0000256" key="2">
    <source>
        <dbReference type="SAM" id="MobiDB-lite"/>
    </source>
</evidence>
<gene>
    <name evidence="3" type="ORF">EJ08DRAFT_693244</name>
</gene>
<feature type="compositionally biased region" description="Polar residues" evidence="2">
    <location>
        <begin position="306"/>
        <end position="322"/>
    </location>
</feature>
<organism evidence="3 4">
    <name type="scientific">Tothia fuscella</name>
    <dbReference type="NCBI Taxonomy" id="1048955"/>
    <lineage>
        <taxon>Eukaryota</taxon>
        <taxon>Fungi</taxon>
        <taxon>Dikarya</taxon>
        <taxon>Ascomycota</taxon>
        <taxon>Pezizomycotina</taxon>
        <taxon>Dothideomycetes</taxon>
        <taxon>Pleosporomycetidae</taxon>
        <taxon>Venturiales</taxon>
        <taxon>Cylindrosympodiaceae</taxon>
        <taxon>Tothia</taxon>
    </lineage>
</organism>
<reference evidence="3" key="1">
    <citation type="journal article" date="2020" name="Stud. Mycol.">
        <title>101 Dothideomycetes genomes: a test case for predicting lifestyles and emergence of pathogens.</title>
        <authorList>
            <person name="Haridas S."/>
            <person name="Albert R."/>
            <person name="Binder M."/>
            <person name="Bloem J."/>
            <person name="Labutti K."/>
            <person name="Salamov A."/>
            <person name="Andreopoulos B."/>
            <person name="Baker S."/>
            <person name="Barry K."/>
            <person name="Bills G."/>
            <person name="Bluhm B."/>
            <person name="Cannon C."/>
            <person name="Castanera R."/>
            <person name="Culley D."/>
            <person name="Daum C."/>
            <person name="Ezra D."/>
            <person name="Gonzalez J."/>
            <person name="Henrissat B."/>
            <person name="Kuo A."/>
            <person name="Liang C."/>
            <person name="Lipzen A."/>
            <person name="Lutzoni F."/>
            <person name="Magnuson J."/>
            <person name="Mondo S."/>
            <person name="Nolan M."/>
            <person name="Ohm R."/>
            <person name="Pangilinan J."/>
            <person name="Park H.-J."/>
            <person name="Ramirez L."/>
            <person name="Alfaro M."/>
            <person name="Sun H."/>
            <person name="Tritt A."/>
            <person name="Yoshinaga Y."/>
            <person name="Zwiers L.-H."/>
            <person name="Turgeon B."/>
            <person name="Goodwin S."/>
            <person name="Spatafora J."/>
            <person name="Crous P."/>
            <person name="Grigoriev I."/>
        </authorList>
    </citation>
    <scope>NUCLEOTIDE SEQUENCE</scope>
    <source>
        <strain evidence="3">CBS 130266</strain>
    </source>
</reference>
<evidence type="ECO:0000313" key="4">
    <source>
        <dbReference type="Proteomes" id="UP000800235"/>
    </source>
</evidence>
<dbReference type="PANTHER" id="PTHR28027:SF2">
    <property type="entry name" value="TRANSCRIPTIONAL REGULATOR MIT1"/>
    <property type="match status" value="1"/>
</dbReference>
<proteinExistence type="inferred from homology"/>
<dbReference type="PANTHER" id="PTHR28027">
    <property type="entry name" value="TRANSCRIPTIONAL REGULATOR MIT1"/>
    <property type="match status" value="1"/>
</dbReference>
<sequence length="520" mass="57658">MASISVHEKLHKRECRGVSHSGVSSISNSSFQTKGSGASNLPNTSSTSTLLPTWHGFIHTTADALQILEGCLNGKLHHIPRRPHDRERPHIIASGNVFIYEENASGIKRWTDGVTWSPSRIMNNFLVYRELNEPFPAGEKKKAKKRKRSSPNGDAEIENSNAQTEEDRKLVGSLVDSYGFKRNGLIKKTLNIKLHGVNHHIVSYYNLPDVKENKYHRPQLDPVLNALSIRQELLNYGFKAPIHDVDEIDPFRDQQQGQPTMPSPVALVPVGQDSPQSAKNMHISTDSPISYTGSPVSYHAPDLLDGTTSTPLVPSRQPSHTSIPPGYSHPSIQQYISQAPLKPSIPAGYTQPAQFNSQPQHYASPIARYTSHHQSQYLPPSIQYYSTPNHHLPPHLSRQDPAQSTLTNQPLSLDYLPYSMPQGVRNTSITAGSAIVHHAPSEHQYQIENEFDNEYPDPWAVHAPLHTTTPAKRRQTAPVGSISTFGNMLSLGANMDGYGYPPPMQYPSQTPIAVQARTAR</sequence>
<evidence type="ECO:0000313" key="3">
    <source>
        <dbReference type="EMBL" id="KAF2434742.1"/>
    </source>
</evidence>
<dbReference type="Proteomes" id="UP000800235">
    <property type="component" value="Unassembled WGS sequence"/>
</dbReference>
<dbReference type="EMBL" id="MU007015">
    <property type="protein sequence ID" value="KAF2434742.1"/>
    <property type="molecule type" value="Genomic_DNA"/>
</dbReference>
<dbReference type="AlphaFoldDB" id="A0A9P4NZZ1"/>
<feature type="region of interest" description="Disordered" evidence="2">
    <location>
        <begin position="15"/>
        <end position="45"/>
    </location>
</feature>
<comment type="similarity">
    <text evidence="1">Belongs to the MIT1/WOR1 family.</text>
</comment>